<gene>
    <name evidence="3" type="ORF">GQ26_0151610</name>
</gene>
<sequence>MSYTYRERDREWDEYSRPSEHRSSYTVKRYVIPSDDSRDRERDFFRRDDSGTGDRELVIRRRTEPYETDYEVRREYREHEPRSIYEPDYQVVHRSDVERDPRDVEYYYQRRVREYDDDRDRIRREISPHDSVSQVSTRRHRDRDYSSDDSMVYIRKETREYDDEPHHHKRHLAEGALLAVGAAELLRHRSKSQGREVSGVVGRVGKDVGAAALGAIAANAVEHYRGKSHRRSSSVDDDERRHHHRHRRSRSRSSSHSRAKTLAGIGLGAAALAGAVALARNRTQDDRRSRSRHRRRSQSRGGDAASRSKSRNKHMAAAGLAGAAAAGLIERARSHSRSRSKSRLRQGLPIVAAGLGTAAAAGIYENYKAKQDQSAKGERRSSRARSGSRGQDSTLPDPAKESVGLIEYGHDPVYGNIPAADYYGRPNSQQGYYNEAVVPAVGNRDGRDRGYSTSSSGSDRSHRRRHRRREKKERSSSRIRDLAEAGLAAAGLGYAASKISGNKKDKSRHSRERESRRHDHDNDSYEEPYDPAPYMPTPSPGAPGPPTENYYPYTNSFPPPPGSTPNLPPTSYHPGEYPPPPAPGAVPPMHEYPHPPGAPPGNEPYAPQPRRADENVSAPFLDSHHTADGVRGLSAQPSRTDLSRDGPHGNSRRRSVSEPETSSHSKAVSFDLDGNAKAEKEKSRAHESASGGGYETDDSDSTIDGNDRSHHHHHHYRHPPPPLRNSHSSNSYAPTPNNDIHSHHNHRHQTSKPNPVSPTRSAPRDSSDSEATIDLPDRFDAQGRKLPEEGDVPLADSVEHLLQNIFSNGRSHERSANRVW</sequence>
<evidence type="ECO:0000313" key="3">
    <source>
        <dbReference type="EMBL" id="KFX47450.1"/>
    </source>
</evidence>
<organism evidence="3">
    <name type="scientific">Talaromyces marneffei PM1</name>
    <dbReference type="NCBI Taxonomy" id="1077442"/>
    <lineage>
        <taxon>Eukaryota</taxon>
        <taxon>Fungi</taxon>
        <taxon>Dikarya</taxon>
        <taxon>Ascomycota</taxon>
        <taxon>Pezizomycotina</taxon>
        <taxon>Eurotiomycetes</taxon>
        <taxon>Eurotiomycetidae</taxon>
        <taxon>Eurotiales</taxon>
        <taxon>Trichocomaceae</taxon>
        <taxon>Talaromyces</taxon>
        <taxon>Talaromyces sect. Talaromyces</taxon>
    </lineage>
</organism>
<feature type="compositionally biased region" description="Basic and acidic residues" evidence="1">
    <location>
        <begin position="472"/>
        <end position="483"/>
    </location>
</feature>
<feature type="compositionally biased region" description="Basic residues" evidence="1">
    <location>
        <begin position="241"/>
        <end position="259"/>
    </location>
</feature>
<feature type="region of interest" description="Disordered" evidence="1">
    <location>
        <begin position="123"/>
        <end position="146"/>
    </location>
</feature>
<dbReference type="eggNOG" id="ENOG502QW3V">
    <property type="taxonomic scope" value="Eukaryota"/>
</dbReference>
<feature type="domain" description="DUF3824" evidence="2">
    <location>
        <begin position="474"/>
        <end position="616"/>
    </location>
</feature>
<dbReference type="HOGENOM" id="CLU_010781_1_0_1"/>
<feature type="compositionally biased region" description="Pro residues" evidence="1">
    <location>
        <begin position="557"/>
        <end position="568"/>
    </location>
</feature>
<feature type="region of interest" description="Disordered" evidence="1">
    <location>
        <begin position="279"/>
        <end position="318"/>
    </location>
</feature>
<dbReference type="AlphaFoldDB" id="A0A093V5L8"/>
<feature type="region of interest" description="Disordered" evidence="1">
    <location>
        <begin position="223"/>
        <end position="260"/>
    </location>
</feature>
<feature type="region of interest" description="Disordered" evidence="1">
    <location>
        <begin position="439"/>
        <end position="792"/>
    </location>
</feature>
<feature type="compositionally biased region" description="Low complexity" evidence="1">
    <location>
        <begin position="484"/>
        <end position="496"/>
    </location>
</feature>
<evidence type="ECO:0000256" key="1">
    <source>
        <dbReference type="SAM" id="MobiDB-lite"/>
    </source>
</evidence>
<feature type="domain" description="DUF3824" evidence="2">
    <location>
        <begin position="255"/>
        <end position="300"/>
    </location>
</feature>
<reference evidence="3" key="1">
    <citation type="journal article" date="2014" name="PLoS Genet.">
        <title>Signature Gene Expression Reveals Novel Clues to the Molecular Mechanisms of Dimorphic Transition in Penicillium marneffei.</title>
        <authorList>
            <person name="Yang E."/>
            <person name="Wang G."/>
            <person name="Cai J."/>
            <person name="Woo P.C."/>
            <person name="Lau S.K."/>
            <person name="Yuen K.-Y."/>
            <person name="Chow W.-N."/>
            <person name="Lin X."/>
        </authorList>
    </citation>
    <scope>NUCLEOTIDE SEQUENCE [LARGE SCALE GENOMIC DNA]</scope>
    <source>
        <strain evidence="3">PM1</strain>
    </source>
</reference>
<dbReference type="PANTHER" id="PTHR35487:SF1">
    <property type="entry name" value="DUF3824 DOMAIN-CONTAINING PROTEIN"/>
    <property type="match status" value="1"/>
</dbReference>
<proteinExistence type="predicted"/>
<dbReference type="EMBL" id="JPOX01000015">
    <property type="protein sequence ID" value="KFX47450.1"/>
    <property type="molecule type" value="Genomic_DNA"/>
</dbReference>
<dbReference type="InterPro" id="IPR024436">
    <property type="entry name" value="DUF3824"/>
</dbReference>
<feature type="region of interest" description="Disordered" evidence="1">
    <location>
        <begin position="368"/>
        <end position="400"/>
    </location>
</feature>
<feature type="compositionally biased region" description="Basic and acidic residues" evidence="1">
    <location>
        <begin position="511"/>
        <end position="523"/>
    </location>
</feature>
<feature type="compositionally biased region" description="Basic residues" evidence="1">
    <location>
        <begin position="289"/>
        <end position="298"/>
    </location>
</feature>
<feature type="compositionally biased region" description="Basic and acidic residues" evidence="1">
    <location>
        <begin position="368"/>
        <end position="381"/>
    </location>
</feature>
<feature type="compositionally biased region" description="Basic and acidic residues" evidence="1">
    <location>
        <begin position="674"/>
        <end position="687"/>
    </location>
</feature>
<feature type="compositionally biased region" description="Pro residues" evidence="1">
    <location>
        <begin position="530"/>
        <end position="546"/>
    </location>
</feature>
<feature type="region of interest" description="Disordered" evidence="1">
    <location>
        <begin position="1"/>
        <end position="23"/>
    </location>
</feature>
<feature type="compositionally biased region" description="Polar residues" evidence="1">
    <location>
        <begin position="725"/>
        <end position="739"/>
    </location>
</feature>
<accession>A0A093V5L8</accession>
<feature type="compositionally biased region" description="Basic and acidic residues" evidence="1">
    <location>
        <begin position="775"/>
        <end position="788"/>
    </location>
</feature>
<name>A0A093V5L8_TALMA</name>
<feature type="compositionally biased region" description="Basic residues" evidence="1">
    <location>
        <begin position="709"/>
        <end position="718"/>
    </location>
</feature>
<comment type="caution">
    <text evidence="3">The sequence shown here is derived from an EMBL/GenBank/DDBJ whole genome shotgun (WGS) entry which is preliminary data.</text>
</comment>
<dbReference type="PANTHER" id="PTHR35487">
    <property type="entry name" value="DUF3824 DOMAIN-CONTAINING PROTEIN"/>
    <property type="match status" value="1"/>
</dbReference>
<feature type="compositionally biased region" description="Pro residues" evidence="1">
    <location>
        <begin position="576"/>
        <end position="586"/>
    </location>
</feature>
<feature type="compositionally biased region" description="Polar residues" evidence="1">
    <location>
        <begin position="751"/>
        <end position="760"/>
    </location>
</feature>
<feature type="compositionally biased region" description="Basic residues" evidence="1">
    <location>
        <begin position="461"/>
        <end position="471"/>
    </location>
</feature>
<dbReference type="Pfam" id="PF12868">
    <property type="entry name" value="DUF3824"/>
    <property type="match status" value="2"/>
</dbReference>
<protein>
    <recommendedName>
        <fullName evidence="2">DUF3824 domain-containing protein</fullName>
    </recommendedName>
</protein>
<evidence type="ECO:0000259" key="2">
    <source>
        <dbReference type="Pfam" id="PF12868"/>
    </source>
</evidence>